<dbReference type="PRINTS" id="PR01437">
    <property type="entry name" value="NUOXDRDTASE4"/>
</dbReference>
<evidence type="ECO:0000256" key="9">
    <source>
        <dbReference type="RuleBase" id="RU000320"/>
    </source>
</evidence>
<comment type="similarity">
    <text evidence="2">Belongs to the complex I subunit 4 family.</text>
</comment>
<evidence type="ECO:0000256" key="4">
    <source>
        <dbReference type="ARBA" id="ARBA00022692"/>
    </source>
</evidence>
<feature type="transmembrane region" description="Helical" evidence="10">
    <location>
        <begin position="350"/>
        <end position="368"/>
    </location>
</feature>
<feature type="transmembrane region" description="Helical" evidence="10">
    <location>
        <begin position="469"/>
        <end position="486"/>
    </location>
</feature>
<name>A0ABQ3BYA1_9GAMM</name>
<feature type="domain" description="NADH:quinone oxidoreductase/Mrp antiporter transmembrane" evidence="11">
    <location>
        <begin position="138"/>
        <end position="433"/>
    </location>
</feature>
<dbReference type="PANTHER" id="PTHR43507">
    <property type="entry name" value="NADH-UBIQUINONE OXIDOREDUCTASE CHAIN 4"/>
    <property type="match status" value="1"/>
</dbReference>
<evidence type="ECO:0000256" key="7">
    <source>
        <dbReference type="ARBA" id="ARBA00031584"/>
    </source>
</evidence>
<evidence type="ECO:0000256" key="5">
    <source>
        <dbReference type="ARBA" id="ARBA00022989"/>
    </source>
</evidence>
<feature type="transmembrane region" description="Helical" evidence="10">
    <location>
        <begin position="120"/>
        <end position="138"/>
    </location>
</feature>
<proteinExistence type="inferred from homology"/>
<keyword evidence="4 9" id="KW-0812">Transmembrane</keyword>
<evidence type="ECO:0000256" key="10">
    <source>
        <dbReference type="SAM" id="Phobius"/>
    </source>
</evidence>
<sequence length="512" mass="55847">MSPEPLNGTFPLLSLLIWLPILAGVITLAFGNARPNAARWFAVLSSVVVLLLTIPLFTGFDFANPGMQFEEARVWIAAYDIQYHVGADGISAALIALTTFTSVLVLIGAWGSVNERVSQYYAAFLILEGLMVGVFAALDSMLFYVFFEGMLIPMFLIIGVWGGPRRIYASIKFFLYTFLGSLFMLVGLIYLYLKGGSWQLADMYALQLTMQEQTWLFFAFFIAFAVKVPMFPVHTWLPDAHVEAPTAGSVVLAAIMLKIGGYGFLRFNLPIVPDASAEWAWLVIALSVIAVIYVGLVALVQDDMKKLIAYSSISHMGFVTIGTFIALGLVRDAGNFTGAELGLQGAMVQMVSHGFVSGAMFTCVGVLYDRMHSRMIRDYGGVANVMPWFAAFMVLFAMANSGLPGTSGFVGEFMVIIASFQKHPLLAFGAAFTLIIGAAYTLWLVKRVVWGEVGNARVAELTDINKREGFVLGAFAVGVLVLGIWPKPLTDLMQPSIAQLAKQIESSKLSQQ</sequence>
<dbReference type="Proteomes" id="UP000643403">
    <property type="component" value="Unassembled WGS sequence"/>
</dbReference>
<feature type="transmembrane region" description="Helical" evidence="10">
    <location>
        <begin position="307"/>
        <end position="330"/>
    </location>
</feature>
<dbReference type="PANTHER" id="PTHR43507:SF1">
    <property type="entry name" value="NADH-UBIQUINONE OXIDOREDUCTASE CHAIN 4"/>
    <property type="match status" value="1"/>
</dbReference>
<evidence type="ECO:0000256" key="2">
    <source>
        <dbReference type="ARBA" id="ARBA00009025"/>
    </source>
</evidence>
<dbReference type="InterPro" id="IPR003918">
    <property type="entry name" value="NADH_UbQ_OxRdtase"/>
</dbReference>
<dbReference type="Pfam" id="PF00361">
    <property type="entry name" value="Proton_antipo_M"/>
    <property type="match status" value="1"/>
</dbReference>
<protein>
    <recommendedName>
        <fullName evidence="3">NADH-quinone oxidoreductase subunit M</fullName>
    </recommendedName>
    <alternativeName>
        <fullName evidence="7">NADH dehydrogenase I subunit M</fullName>
    </alternativeName>
    <alternativeName>
        <fullName evidence="8">NDH-1 subunit M</fullName>
    </alternativeName>
</protein>
<evidence type="ECO:0000259" key="11">
    <source>
        <dbReference type="Pfam" id="PF00361"/>
    </source>
</evidence>
<feature type="transmembrane region" description="Helical" evidence="10">
    <location>
        <begin position="249"/>
        <end position="267"/>
    </location>
</feature>
<evidence type="ECO:0000256" key="8">
    <source>
        <dbReference type="ARBA" id="ARBA00032798"/>
    </source>
</evidence>
<comment type="caution">
    <text evidence="12">The sequence shown here is derived from an EMBL/GenBank/DDBJ whole genome shotgun (WGS) entry which is preliminary data.</text>
</comment>
<feature type="transmembrane region" description="Helical" evidence="10">
    <location>
        <begin position="12"/>
        <end position="33"/>
    </location>
</feature>
<dbReference type="InterPro" id="IPR010227">
    <property type="entry name" value="NADH_Q_OxRdtase_chainM/4"/>
</dbReference>
<feature type="transmembrane region" description="Helical" evidence="10">
    <location>
        <begin position="213"/>
        <end position="237"/>
    </location>
</feature>
<keyword evidence="6 10" id="KW-0472">Membrane</keyword>
<feature type="transmembrane region" description="Helical" evidence="10">
    <location>
        <begin position="40"/>
        <end position="60"/>
    </location>
</feature>
<gene>
    <name evidence="12" type="primary">nuoM</name>
    <name evidence="12" type="ORF">GCM10008101_10310</name>
</gene>
<dbReference type="NCBIfam" id="NF004499">
    <property type="entry name" value="PRK05846.1-3"/>
    <property type="match status" value="1"/>
</dbReference>
<evidence type="ECO:0000313" key="13">
    <source>
        <dbReference type="Proteomes" id="UP000643403"/>
    </source>
</evidence>
<keyword evidence="5 10" id="KW-1133">Transmembrane helix</keyword>
<evidence type="ECO:0000256" key="6">
    <source>
        <dbReference type="ARBA" id="ARBA00023136"/>
    </source>
</evidence>
<dbReference type="NCBIfam" id="NF004501">
    <property type="entry name" value="PRK05846.1-5"/>
    <property type="match status" value="1"/>
</dbReference>
<feature type="transmembrane region" description="Helical" evidence="10">
    <location>
        <begin position="279"/>
        <end position="300"/>
    </location>
</feature>
<feature type="transmembrane region" description="Helical" evidence="10">
    <location>
        <begin position="380"/>
        <end position="403"/>
    </location>
</feature>
<feature type="transmembrane region" description="Helical" evidence="10">
    <location>
        <begin position="423"/>
        <end position="445"/>
    </location>
</feature>
<accession>A0ABQ3BYA1</accession>
<keyword evidence="13" id="KW-1185">Reference proteome</keyword>
<evidence type="ECO:0000256" key="1">
    <source>
        <dbReference type="ARBA" id="ARBA00004127"/>
    </source>
</evidence>
<organism evidence="12 13">
    <name type="scientific">Cognatilysobacter xinjiangensis</name>
    <dbReference type="NCBI Taxonomy" id="546892"/>
    <lineage>
        <taxon>Bacteria</taxon>
        <taxon>Pseudomonadati</taxon>
        <taxon>Pseudomonadota</taxon>
        <taxon>Gammaproteobacteria</taxon>
        <taxon>Lysobacterales</taxon>
        <taxon>Lysobacteraceae</taxon>
        <taxon>Cognatilysobacter</taxon>
    </lineage>
</organism>
<evidence type="ECO:0000256" key="3">
    <source>
        <dbReference type="ARBA" id="ARBA00019906"/>
    </source>
</evidence>
<feature type="transmembrane region" description="Helical" evidence="10">
    <location>
        <begin position="90"/>
        <end position="113"/>
    </location>
</feature>
<dbReference type="EMBL" id="BMXY01000001">
    <property type="protein sequence ID" value="GGZ58543.1"/>
    <property type="molecule type" value="Genomic_DNA"/>
</dbReference>
<dbReference type="InterPro" id="IPR001750">
    <property type="entry name" value="ND/Mrp_TM"/>
</dbReference>
<dbReference type="NCBIfam" id="TIGR01972">
    <property type="entry name" value="NDH_I_M"/>
    <property type="match status" value="1"/>
</dbReference>
<feature type="transmembrane region" description="Helical" evidence="10">
    <location>
        <begin position="173"/>
        <end position="193"/>
    </location>
</feature>
<comment type="subcellular location">
    <subcellularLocation>
        <location evidence="1">Endomembrane system</location>
        <topology evidence="1">Multi-pass membrane protein</topology>
    </subcellularLocation>
    <subcellularLocation>
        <location evidence="9">Membrane</location>
        <topology evidence="9">Multi-pass membrane protein</topology>
    </subcellularLocation>
</comment>
<feature type="transmembrane region" description="Helical" evidence="10">
    <location>
        <begin position="144"/>
        <end position="161"/>
    </location>
</feature>
<reference evidence="13" key="1">
    <citation type="journal article" date="2019" name="Int. J. Syst. Evol. Microbiol.">
        <title>The Global Catalogue of Microorganisms (GCM) 10K type strain sequencing project: providing services to taxonomists for standard genome sequencing and annotation.</title>
        <authorList>
            <consortium name="The Broad Institute Genomics Platform"/>
            <consortium name="The Broad Institute Genome Sequencing Center for Infectious Disease"/>
            <person name="Wu L."/>
            <person name="Ma J."/>
        </authorList>
    </citation>
    <scope>NUCLEOTIDE SEQUENCE [LARGE SCALE GENOMIC DNA]</scope>
    <source>
        <strain evidence="13">KCTC 22558</strain>
    </source>
</reference>
<evidence type="ECO:0000313" key="12">
    <source>
        <dbReference type="EMBL" id="GGZ58543.1"/>
    </source>
</evidence>